<feature type="compositionally biased region" description="Basic and acidic residues" evidence="1">
    <location>
        <begin position="78"/>
        <end position="88"/>
    </location>
</feature>
<accession>A0A4Y2JZ11</accession>
<reference evidence="3 4" key="1">
    <citation type="journal article" date="2019" name="Sci. Rep.">
        <title>Orb-weaving spider Araneus ventricosus genome elucidates the spidroin gene catalogue.</title>
        <authorList>
            <person name="Kono N."/>
            <person name="Nakamura H."/>
            <person name="Ohtoshi R."/>
            <person name="Moran D.A.P."/>
            <person name="Shinohara A."/>
            <person name="Yoshida Y."/>
            <person name="Fujiwara M."/>
            <person name="Mori M."/>
            <person name="Tomita M."/>
            <person name="Arakawa K."/>
        </authorList>
    </citation>
    <scope>NUCLEOTIDE SEQUENCE [LARGE SCALE GENOMIC DNA]</scope>
</reference>
<dbReference type="EMBL" id="BGPR01192346">
    <property type="protein sequence ID" value="GBM94910.1"/>
    <property type="molecule type" value="Genomic_DNA"/>
</dbReference>
<dbReference type="Proteomes" id="UP000499080">
    <property type="component" value="Unassembled WGS sequence"/>
</dbReference>
<gene>
    <name evidence="2" type="ORF">AVEN_182395_1</name>
    <name evidence="3" type="ORF">AVEN_258031_1</name>
</gene>
<protein>
    <submittedName>
        <fullName evidence="3">Uncharacterized protein</fullName>
    </submittedName>
</protein>
<evidence type="ECO:0000313" key="4">
    <source>
        <dbReference type="Proteomes" id="UP000499080"/>
    </source>
</evidence>
<evidence type="ECO:0000256" key="1">
    <source>
        <dbReference type="SAM" id="MobiDB-lite"/>
    </source>
</evidence>
<dbReference type="EMBL" id="BGPR01192366">
    <property type="protein sequence ID" value="GBM94955.1"/>
    <property type="molecule type" value="Genomic_DNA"/>
</dbReference>
<feature type="non-terminal residue" evidence="3">
    <location>
        <position position="1"/>
    </location>
</feature>
<sequence>THQRRFSILIDIRTSYPSDLFDRNNFKKQKQTRHGFSYANSTTDHERSPGETPFFCCLSSKPNCHSKIPLEGTKSKKAPKESTPEHLDHDIYLPSSPFPYHNTIKMRSAYPTPFFIFSHFGSGGSGTTSAGQTISWSACGVTTQDSPIGIPRVPPLDQTYCGVRAHRSSSAFS</sequence>
<dbReference type="AlphaFoldDB" id="A0A4Y2JZ11"/>
<proteinExistence type="predicted"/>
<evidence type="ECO:0000313" key="2">
    <source>
        <dbReference type="EMBL" id="GBM94910.1"/>
    </source>
</evidence>
<organism evidence="3 4">
    <name type="scientific">Araneus ventricosus</name>
    <name type="common">Orbweaver spider</name>
    <name type="synonym">Epeira ventricosa</name>
    <dbReference type="NCBI Taxonomy" id="182803"/>
    <lineage>
        <taxon>Eukaryota</taxon>
        <taxon>Metazoa</taxon>
        <taxon>Ecdysozoa</taxon>
        <taxon>Arthropoda</taxon>
        <taxon>Chelicerata</taxon>
        <taxon>Arachnida</taxon>
        <taxon>Araneae</taxon>
        <taxon>Araneomorphae</taxon>
        <taxon>Entelegynae</taxon>
        <taxon>Araneoidea</taxon>
        <taxon>Araneidae</taxon>
        <taxon>Araneus</taxon>
    </lineage>
</organism>
<evidence type="ECO:0000313" key="3">
    <source>
        <dbReference type="EMBL" id="GBM94955.1"/>
    </source>
</evidence>
<comment type="caution">
    <text evidence="3">The sequence shown here is derived from an EMBL/GenBank/DDBJ whole genome shotgun (WGS) entry which is preliminary data.</text>
</comment>
<name>A0A4Y2JZ11_ARAVE</name>
<feature type="region of interest" description="Disordered" evidence="1">
    <location>
        <begin position="68"/>
        <end position="88"/>
    </location>
</feature>
<keyword evidence="4" id="KW-1185">Reference proteome</keyword>